<dbReference type="InterPro" id="IPR052897">
    <property type="entry name" value="Sec-Metab_Biosynth_Hydrolase"/>
</dbReference>
<sequence length="230" mass="24890">MSKPSIVLVHGAWHGTWCWSAVQRALEDRGFPVIAVQLPGVGAVARGDLESDARAVRSAIDAIEGPVVVCGHSYGGIAVTEGTAGAPHVVGLIYLCAFMLDVGQSLLSAVGEPPPWWSIHADQKLVRLNEPERALYNDCTPEQTMQAMKQLQPQALATFEQPLRRASWRDIPSTYIVCDRDEAIPPEIQKAMAAQASRVEHLDAGHSPFLSRPRELSELIATLATTATHS</sequence>
<gene>
    <name evidence="2" type="ORF">LZC95_27265</name>
</gene>
<accession>A0ABZ2JUK5</accession>
<keyword evidence="2" id="KW-0378">Hydrolase</keyword>
<dbReference type="EMBL" id="CP089982">
    <property type="protein sequence ID" value="WXA90148.1"/>
    <property type="molecule type" value="Genomic_DNA"/>
</dbReference>
<proteinExistence type="predicted"/>
<evidence type="ECO:0000313" key="2">
    <source>
        <dbReference type="EMBL" id="WXA90148.1"/>
    </source>
</evidence>
<evidence type="ECO:0000313" key="3">
    <source>
        <dbReference type="Proteomes" id="UP001379533"/>
    </source>
</evidence>
<dbReference type="PANTHER" id="PTHR37017:SF11">
    <property type="entry name" value="ESTERASE_LIPASE_THIOESTERASE DOMAIN-CONTAINING PROTEIN"/>
    <property type="match status" value="1"/>
</dbReference>
<organism evidence="2 3">
    <name type="scientific">Pendulispora brunnea</name>
    <dbReference type="NCBI Taxonomy" id="2905690"/>
    <lineage>
        <taxon>Bacteria</taxon>
        <taxon>Pseudomonadati</taxon>
        <taxon>Myxococcota</taxon>
        <taxon>Myxococcia</taxon>
        <taxon>Myxococcales</taxon>
        <taxon>Sorangiineae</taxon>
        <taxon>Pendulisporaceae</taxon>
        <taxon>Pendulispora</taxon>
    </lineage>
</organism>
<evidence type="ECO:0000259" key="1">
    <source>
        <dbReference type="Pfam" id="PF12697"/>
    </source>
</evidence>
<dbReference type="InterPro" id="IPR029058">
    <property type="entry name" value="AB_hydrolase_fold"/>
</dbReference>
<dbReference type="Gene3D" id="3.40.50.1820">
    <property type="entry name" value="alpha/beta hydrolase"/>
    <property type="match status" value="1"/>
</dbReference>
<dbReference type="SUPFAM" id="SSF53474">
    <property type="entry name" value="alpha/beta-Hydrolases"/>
    <property type="match status" value="1"/>
</dbReference>
<reference evidence="2 3" key="1">
    <citation type="submission" date="2021-12" db="EMBL/GenBank/DDBJ databases">
        <title>Discovery of the Pendulisporaceae a myxobacterial family with distinct sporulation behavior and unique specialized metabolism.</title>
        <authorList>
            <person name="Garcia R."/>
            <person name="Popoff A."/>
            <person name="Bader C.D."/>
            <person name="Loehr J."/>
            <person name="Walesch S."/>
            <person name="Walt C."/>
            <person name="Boldt J."/>
            <person name="Bunk B."/>
            <person name="Haeckl F.J.F.P.J."/>
            <person name="Gunesch A.P."/>
            <person name="Birkelbach J."/>
            <person name="Nuebel U."/>
            <person name="Pietschmann T."/>
            <person name="Bach T."/>
            <person name="Mueller R."/>
        </authorList>
    </citation>
    <scope>NUCLEOTIDE SEQUENCE [LARGE SCALE GENOMIC DNA]</scope>
    <source>
        <strain evidence="2 3">MSr12523</strain>
    </source>
</reference>
<keyword evidence="3" id="KW-1185">Reference proteome</keyword>
<feature type="domain" description="AB hydrolase-1" evidence="1">
    <location>
        <begin position="6"/>
        <end position="218"/>
    </location>
</feature>
<dbReference type="GO" id="GO:0016787">
    <property type="term" value="F:hydrolase activity"/>
    <property type="evidence" value="ECO:0007669"/>
    <property type="project" value="UniProtKB-KW"/>
</dbReference>
<dbReference type="Pfam" id="PF12697">
    <property type="entry name" value="Abhydrolase_6"/>
    <property type="match status" value="1"/>
</dbReference>
<name>A0ABZ2JUK5_9BACT</name>
<protein>
    <submittedName>
        <fullName evidence="2">Alpha/beta hydrolase</fullName>
    </submittedName>
</protein>
<dbReference type="InterPro" id="IPR000073">
    <property type="entry name" value="AB_hydrolase_1"/>
</dbReference>
<dbReference type="Proteomes" id="UP001379533">
    <property type="component" value="Chromosome"/>
</dbReference>
<dbReference type="RefSeq" id="WP_394840761.1">
    <property type="nucleotide sequence ID" value="NZ_CP089982.1"/>
</dbReference>
<dbReference type="PANTHER" id="PTHR37017">
    <property type="entry name" value="AB HYDROLASE-1 DOMAIN-CONTAINING PROTEIN-RELATED"/>
    <property type="match status" value="1"/>
</dbReference>